<feature type="compositionally biased region" description="Gly residues" evidence="10">
    <location>
        <begin position="405"/>
        <end position="427"/>
    </location>
</feature>
<keyword evidence="7" id="KW-0175">Coiled coil</keyword>
<feature type="compositionally biased region" description="Polar residues" evidence="10">
    <location>
        <begin position="363"/>
        <end position="378"/>
    </location>
</feature>
<feature type="transmembrane region" description="Helical" evidence="11">
    <location>
        <begin position="294"/>
        <end position="312"/>
    </location>
</feature>
<dbReference type="PANTHER" id="PTHR12825:SF0">
    <property type="entry name" value="VESICLE TRANSPORT PROTEIN SEC20"/>
    <property type="match status" value="1"/>
</dbReference>
<feature type="transmembrane region" description="Helical" evidence="11">
    <location>
        <begin position="324"/>
        <end position="347"/>
    </location>
</feature>
<dbReference type="OrthoDB" id="46868at2759"/>
<dbReference type="GO" id="GO:0005789">
    <property type="term" value="C:endoplasmic reticulum membrane"/>
    <property type="evidence" value="ECO:0007669"/>
    <property type="project" value="UniProtKB-SubCell"/>
</dbReference>
<evidence type="ECO:0000256" key="10">
    <source>
        <dbReference type="SAM" id="MobiDB-lite"/>
    </source>
</evidence>
<keyword evidence="3 11" id="KW-0812">Transmembrane</keyword>
<evidence type="ECO:0000259" key="12">
    <source>
        <dbReference type="Pfam" id="PF03908"/>
    </source>
</evidence>
<evidence type="ECO:0000256" key="8">
    <source>
        <dbReference type="ARBA" id="ARBA00023136"/>
    </source>
</evidence>
<keyword evidence="8 11" id="KW-0472">Membrane</keyword>
<feature type="compositionally biased region" description="Low complexity" evidence="10">
    <location>
        <begin position="183"/>
        <end position="202"/>
    </location>
</feature>
<keyword evidence="2" id="KW-0813">Transport</keyword>
<evidence type="ECO:0000256" key="3">
    <source>
        <dbReference type="ARBA" id="ARBA00022692"/>
    </source>
</evidence>
<evidence type="ECO:0000256" key="1">
    <source>
        <dbReference type="ARBA" id="ARBA00004163"/>
    </source>
</evidence>
<accession>A0A4V5N5F2</accession>
<gene>
    <name evidence="13" type="ORF">B0A50_08684</name>
</gene>
<sequence>MSTDAGSLRGDKQLPTKLELPVYNKVPSGIEDAMTTTQLTQQLTHLSDSLKATNTLITRLSKLPLQPGAEPLDLTTTSTVRQELAQDIHESLRQLEEDFELLSQELEDLTPSSVTTSTTSVLPRRRPSARDRDADRLAAHAARLSEDLKHARAGFRRAQLTAKRASEAAQQRERELLFQTLQAPPASTSTANATDTAPAPASDFFANRRHPRPAQASQTALEAQATTDVTAALRRTHALLTTELTRSRFAQETFDQSTAALRDLGEHYTDLSTLLATSRNLLGTLLRSQKSDTWYLETAFYLLLVTLGWLVLRRVVWGPVIQLPWFLWRVFVFLVRWIFLKPLWLFVTATGIVTTEPILSSTATSRRSNAVTTSSTTRPPLIIKPSATDAARPMARPQDRSGPGIPAGAGGGGAKVGKGEGLAGGVSEGIAGLHERSTAEARGEGSGKEPVKRGDGTVLQERGNVPKNPRKKGFEADVEDARQDEKQQQQQREKDEL</sequence>
<dbReference type="AlphaFoldDB" id="A0A4V5N5F2"/>
<reference evidence="13 14" key="1">
    <citation type="submission" date="2017-03" db="EMBL/GenBank/DDBJ databases">
        <title>Genomes of endolithic fungi from Antarctica.</title>
        <authorList>
            <person name="Coleine C."/>
            <person name="Masonjones S."/>
            <person name="Stajich J.E."/>
        </authorList>
    </citation>
    <scope>NUCLEOTIDE SEQUENCE [LARGE SCALE GENOMIC DNA]</scope>
    <source>
        <strain evidence="13 14">CCFEE 6315</strain>
    </source>
</reference>
<dbReference type="InterPro" id="IPR056173">
    <property type="entry name" value="Sec20_C"/>
</dbReference>
<feature type="region of interest" description="Disordered" evidence="10">
    <location>
        <begin position="110"/>
        <end position="136"/>
    </location>
</feature>
<dbReference type="PANTHER" id="PTHR12825">
    <property type="entry name" value="BNIP1-RELATED"/>
    <property type="match status" value="1"/>
</dbReference>
<dbReference type="GO" id="GO:0031201">
    <property type="term" value="C:SNARE complex"/>
    <property type="evidence" value="ECO:0007669"/>
    <property type="project" value="TreeGrafter"/>
</dbReference>
<evidence type="ECO:0000313" key="14">
    <source>
        <dbReference type="Proteomes" id="UP000308549"/>
    </source>
</evidence>
<feature type="domain" description="Sec20 C-terminal" evidence="12">
    <location>
        <begin position="226"/>
        <end position="315"/>
    </location>
</feature>
<keyword evidence="14" id="KW-1185">Reference proteome</keyword>
<dbReference type="Proteomes" id="UP000308549">
    <property type="component" value="Unassembled WGS sequence"/>
</dbReference>
<feature type="compositionally biased region" description="Low complexity" evidence="10">
    <location>
        <begin position="110"/>
        <end position="122"/>
    </location>
</feature>
<feature type="compositionally biased region" description="Basic and acidic residues" evidence="10">
    <location>
        <begin position="433"/>
        <end position="455"/>
    </location>
</feature>
<keyword evidence="4" id="KW-0256">Endoplasmic reticulum</keyword>
<evidence type="ECO:0000256" key="6">
    <source>
        <dbReference type="ARBA" id="ARBA00022989"/>
    </source>
</evidence>
<dbReference type="InterPro" id="IPR005606">
    <property type="entry name" value="Sec20"/>
</dbReference>
<comment type="subcellular location">
    <subcellularLocation>
        <location evidence="1">Endoplasmic reticulum membrane</location>
        <topology evidence="1">Single-pass type IV membrane protein</topology>
    </subcellularLocation>
</comment>
<comment type="caution">
    <text evidence="13">The sequence shown here is derived from an EMBL/GenBank/DDBJ whole genome shotgun (WGS) entry which is preliminary data.</text>
</comment>
<evidence type="ECO:0000256" key="4">
    <source>
        <dbReference type="ARBA" id="ARBA00022824"/>
    </source>
</evidence>
<feature type="compositionally biased region" description="Basic and acidic residues" evidence="10">
    <location>
        <begin position="472"/>
        <end position="497"/>
    </location>
</feature>
<dbReference type="GO" id="GO:0005484">
    <property type="term" value="F:SNAP receptor activity"/>
    <property type="evidence" value="ECO:0007669"/>
    <property type="project" value="InterPro"/>
</dbReference>
<organism evidence="13 14">
    <name type="scientific">Salinomyces thailandicus</name>
    <dbReference type="NCBI Taxonomy" id="706561"/>
    <lineage>
        <taxon>Eukaryota</taxon>
        <taxon>Fungi</taxon>
        <taxon>Dikarya</taxon>
        <taxon>Ascomycota</taxon>
        <taxon>Pezizomycotina</taxon>
        <taxon>Dothideomycetes</taxon>
        <taxon>Dothideomycetidae</taxon>
        <taxon>Mycosphaerellales</taxon>
        <taxon>Teratosphaeriaceae</taxon>
        <taxon>Salinomyces</taxon>
    </lineage>
</organism>
<keyword evidence="6 11" id="KW-1133">Transmembrane helix</keyword>
<dbReference type="GO" id="GO:0006890">
    <property type="term" value="P:retrograde vesicle-mediated transport, Golgi to endoplasmic reticulum"/>
    <property type="evidence" value="ECO:0007669"/>
    <property type="project" value="InterPro"/>
</dbReference>
<dbReference type="EMBL" id="NAJL01000102">
    <property type="protein sequence ID" value="TKA21759.1"/>
    <property type="molecule type" value="Genomic_DNA"/>
</dbReference>
<evidence type="ECO:0000256" key="2">
    <source>
        <dbReference type="ARBA" id="ARBA00022448"/>
    </source>
</evidence>
<feature type="region of interest" description="Disordered" evidence="10">
    <location>
        <begin position="363"/>
        <end position="497"/>
    </location>
</feature>
<evidence type="ECO:0000256" key="7">
    <source>
        <dbReference type="ARBA" id="ARBA00023054"/>
    </source>
</evidence>
<evidence type="ECO:0000256" key="5">
    <source>
        <dbReference type="ARBA" id="ARBA00022892"/>
    </source>
</evidence>
<feature type="region of interest" description="Disordered" evidence="10">
    <location>
        <begin position="183"/>
        <end position="223"/>
    </location>
</feature>
<name>A0A4V5N5F2_9PEZI</name>
<dbReference type="Pfam" id="PF03908">
    <property type="entry name" value="Sec20"/>
    <property type="match status" value="1"/>
</dbReference>
<evidence type="ECO:0000256" key="9">
    <source>
        <dbReference type="ARBA" id="ARBA00037934"/>
    </source>
</evidence>
<keyword evidence="5" id="KW-0931">ER-Golgi transport</keyword>
<evidence type="ECO:0000256" key="11">
    <source>
        <dbReference type="SAM" id="Phobius"/>
    </source>
</evidence>
<evidence type="ECO:0000313" key="13">
    <source>
        <dbReference type="EMBL" id="TKA21759.1"/>
    </source>
</evidence>
<protein>
    <recommendedName>
        <fullName evidence="12">Sec20 C-terminal domain-containing protein</fullName>
    </recommendedName>
</protein>
<comment type="similarity">
    <text evidence="9">Belongs to the SEC20 family.</text>
</comment>
<proteinExistence type="inferred from homology"/>